<feature type="region of interest" description="Disordered" evidence="1">
    <location>
        <begin position="1"/>
        <end position="26"/>
    </location>
</feature>
<feature type="domain" description="BPL/LPL catalytic" evidence="2">
    <location>
        <begin position="62"/>
        <end position="178"/>
    </location>
</feature>
<evidence type="ECO:0000313" key="4">
    <source>
        <dbReference type="Proteomes" id="UP000285266"/>
    </source>
</evidence>
<organism evidence="3 4">
    <name type="scientific">Bifidobacterium mongoliense</name>
    <dbReference type="NCBI Taxonomy" id="518643"/>
    <lineage>
        <taxon>Bacteria</taxon>
        <taxon>Bacillati</taxon>
        <taxon>Actinomycetota</taxon>
        <taxon>Actinomycetes</taxon>
        <taxon>Bifidobacteriales</taxon>
        <taxon>Bifidobacteriaceae</taxon>
        <taxon>Bifidobacterium</taxon>
    </lineage>
</organism>
<dbReference type="RefSeq" id="WP_244924796.1">
    <property type="nucleotide sequence ID" value="NZ_JBBMLM010000010.1"/>
</dbReference>
<evidence type="ECO:0000313" key="3">
    <source>
        <dbReference type="EMBL" id="ROT87243.1"/>
    </source>
</evidence>
<name>A0A423UEX1_9BIFI</name>
<dbReference type="InterPro" id="IPR004143">
    <property type="entry name" value="BPL_LPL_catalytic"/>
</dbReference>
<keyword evidence="3" id="KW-0436">Ligase</keyword>
<evidence type="ECO:0000256" key="1">
    <source>
        <dbReference type="SAM" id="MobiDB-lite"/>
    </source>
</evidence>
<comment type="caution">
    <text evidence="3">The sequence shown here is derived from an EMBL/GenBank/DDBJ whole genome shotgun (WGS) entry which is preliminary data.</text>
</comment>
<dbReference type="GO" id="GO:0005737">
    <property type="term" value="C:cytoplasm"/>
    <property type="evidence" value="ECO:0007669"/>
    <property type="project" value="TreeGrafter"/>
</dbReference>
<dbReference type="Gene3D" id="3.30.930.10">
    <property type="entry name" value="Bira Bifunctional Protein, Domain 2"/>
    <property type="match status" value="1"/>
</dbReference>
<dbReference type="Pfam" id="PF03099">
    <property type="entry name" value="BPL_LplA_LipB"/>
    <property type="match status" value="1"/>
</dbReference>
<dbReference type="Proteomes" id="UP000285266">
    <property type="component" value="Unassembled WGS sequence"/>
</dbReference>
<evidence type="ECO:0000259" key="2">
    <source>
        <dbReference type="Pfam" id="PF03099"/>
    </source>
</evidence>
<dbReference type="GO" id="GO:0004077">
    <property type="term" value="F:biotin--[biotin carboxyl-carrier protein] ligase activity"/>
    <property type="evidence" value="ECO:0007669"/>
    <property type="project" value="TreeGrafter"/>
</dbReference>
<dbReference type="InterPro" id="IPR045864">
    <property type="entry name" value="aa-tRNA-synth_II/BPL/LPL"/>
</dbReference>
<dbReference type="SUPFAM" id="SSF55681">
    <property type="entry name" value="Class II aaRS and biotin synthetases"/>
    <property type="match status" value="1"/>
</dbReference>
<dbReference type="AlphaFoldDB" id="A0A423UEX1"/>
<gene>
    <name evidence="3" type="ORF">BMONG18_0853</name>
</gene>
<accession>A0A423UEX1</accession>
<proteinExistence type="predicted"/>
<dbReference type="EMBL" id="QRAJ01000003">
    <property type="protein sequence ID" value="ROT87243.1"/>
    <property type="molecule type" value="Genomic_DNA"/>
</dbReference>
<protein>
    <submittedName>
        <fullName evidence="3">Biotin--acetyl-CoA-carboxylase ligase</fullName>
    </submittedName>
</protein>
<reference evidence="3 4" key="1">
    <citation type="submission" date="2018-07" db="EMBL/GenBank/DDBJ databases">
        <title>The role of parmesan cheese in vectoring bovine microbiota.</title>
        <authorList>
            <person name="Lugli G.A."/>
            <person name="Milani C."/>
        </authorList>
    </citation>
    <scope>NUCLEOTIDE SEQUENCE [LARGE SCALE GENOMIC DNA]</scope>
    <source>
        <strain evidence="3 4">BMONG18</strain>
    </source>
</reference>
<dbReference type="PANTHER" id="PTHR12835">
    <property type="entry name" value="BIOTIN PROTEIN LIGASE"/>
    <property type="match status" value="1"/>
</dbReference>
<dbReference type="Gene3D" id="2.30.30.100">
    <property type="match status" value="1"/>
</dbReference>
<dbReference type="PANTHER" id="PTHR12835:SF5">
    <property type="entry name" value="BIOTIN--PROTEIN LIGASE"/>
    <property type="match status" value="1"/>
</dbReference>
<sequence length="329" mass="34363">MTTSKHTNSETEPDTPPDAAGVATSALPPAMPRTAAVADRIETFAVVDSTNVRARHLLSEGALEELSPQNGEEPMIVVAADLQRSGHGRLGRFWFGRPGDSFMVSFATALPRALATDPGVNGWVQMAAGIAAIDALRDALGECGASTSGESAPLQLKWPNDIFCDGHKLGGILCELVPLGRHGAAADSADSAGAADVDDLVGVVVGVGINLRVPAERLPTAQSTSLHLHYPGLAPTGPLRDDIAAAMVTSLRESLHRLCEAPREQMEQLHTRVLEESYTLGRRVEVKLADGGIIRGEALSVNADASLTVRDTEGATHVVSTGDVGVLPV</sequence>